<keyword evidence="4" id="KW-1185">Reference proteome</keyword>
<reference evidence="3 4" key="3">
    <citation type="journal article" date="2017" name="G3 (Bethesda)">
        <title>Comparative analysis highlights variable genome content of wheat rusts and divergence of the mating loci.</title>
        <authorList>
            <person name="Cuomo C.A."/>
            <person name="Bakkeren G."/>
            <person name="Khalil H.B."/>
            <person name="Panwar V."/>
            <person name="Joly D."/>
            <person name="Linning R."/>
            <person name="Sakthikumar S."/>
            <person name="Song X."/>
            <person name="Adiconis X."/>
            <person name="Fan L."/>
            <person name="Goldberg J.M."/>
            <person name="Levin J.Z."/>
            <person name="Young S."/>
            <person name="Zeng Q."/>
            <person name="Anikster Y."/>
            <person name="Bruce M."/>
            <person name="Wang M."/>
            <person name="Yin C."/>
            <person name="McCallum B."/>
            <person name="Szabo L.J."/>
            <person name="Hulbert S."/>
            <person name="Chen X."/>
            <person name="Fellers J.P."/>
        </authorList>
    </citation>
    <scope>NUCLEOTIDE SEQUENCE</scope>
    <source>
        <strain evidence="3">isolate 1-1 / race 1 (BBBD)</strain>
        <strain evidence="4">Isolate 1-1 / race 1 (BBBD)</strain>
    </source>
</reference>
<gene>
    <name evidence="2" type="ORF">PTTG_26176</name>
</gene>
<evidence type="ECO:0000313" key="3">
    <source>
        <dbReference type="EnsemblFungi" id="PTTG_26176-t43_1-p1"/>
    </source>
</evidence>
<evidence type="ECO:0000256" key="1">
    <source>
        <dbReference type="SAM" id="MobiDB-lite"/>
    </source>
</evidence>
<organism evidence="2">
    <name type="scientific">Puccinia triticina (isolate 1-1 / race 1 (BBBD))</name>
    <name type="common">Brown leaf rust fungus</name>
    <dbReference type="NCBI Taxonomy" id="630390"/>
    <lineage>
        <taxon>Eukaryota</taxon>
        <taxon>Fungi</taxon>
        <taxon>Dikarya</taxon>
        <taxon>Basidiomycota</taxon>
        <taxon>Pucciniomycotina</taxon>
        <taxon>Pucciniomycetes</taxon>
        <taxon>Pucciniales</taxon>
        <taxon>Pucciniaceae</taxon>
        <taxon>Puccinia</taxon>
    </lineage>
</organism>
<feature type="region of interest" description="Disordered" evidence="1">
    <location>
        <begin position="1"/>
        <end position="112"/>
    </location>
</feature>
<name>A0A180GWY1_PUCT1</name>
<dbReference type="EnsemblFungi" id="PTTG_26176-t43_1">
    <property type="protein sequence ID" value="PTTG_26176-t43_1-p1"/>
    <property type="gene ID" value="PTTG_26176"/>
</dbReference>
<reference evidence="2" key="2">
    <citation type="submission" date="2016-05" db="EMBL/GenBank/DDBJ databases">
        <title>Comparative analysis highlights variable genome content of wheat rusts and divergence of the mating loci.</title>
        <authorList>
            <person name="Cuomo C.A."/>
            <person name="Bakkeren G."/>
            <person name="Szabo L."/>
            <person name="Khalil H."/>
            <person name="Joly D."/>
            <person name="Goldberg J."/>
            <person name="Young S."/>
            <person name="Zeng Q."/>
            <person name="Fellers J."/>
        </authorList>
    </citation>
    <scope>NUCLEOTIDE SEQUENCE [LARGE SCALE GENOMIC DNA]</scope>
    <source>
        <strain evidence="2">1-1 BBBD Race 1</strain>
    </source>
</reference>
<evidence type="ECO:0000313" key="4">
    <source>
        <dbReference type="Proteomes" id="UP000005240"/>
    </source>
</evidence>
<dbReference type="Proteomes" id="UP000005240">
    <property type="component" value="Unassembled WGS sequence"/>
</dbReference>
<protein>
    <submittedName>
        <fullName evidence="2 3">Uncharacterized protein</fullName>
    </submittedName>
</protein>
<feature type="compositionally biased region" description="Polar residues" evidence="1">
    <location>
        <begin position="76"/>
        <end position="98"/>
    </location>
</feature>
<sequence length="142" mass="14645">MANRSNRLTANGNKTNDFFTVTRRVSVNRDAPNNPPIGNAPNATQESVLGPSQAGIPEGQTCRLFYEPEGSDDGDGTNNPQLPPNASGSNPTATQNGENPPPAAGAGRGPRPIHILHHVFMQTAAGQLAQAGARTLAAAAAK</sequence>
<dbReference type="VEuPathDB" id="FungiDB:PTTG_26176"/>
<reference evidence="2" key="1">
    <citation type="submission" date="2009-11" db="EMBL/GenBank/DDBJ databases">
        <authorList>
            <consortium name="The Broad Institute Genome Sequencing Platform"/>
            <person name="Ward D."/>
            <person name="Feldgarden M."/>
            <person name="Earl A."/>
            <person name="Young S.K."/>
            <person name="Zeng Q."/>
            <person name="Koehrsen M."/>
            <person name="Alvarado L."/>
            <person name="Berlin A."/>
            <person name="Bochicchio J."/>
            <person name="Borenstein D."/>
            <person name="Chapman S.B."/>
            <person name="Chen Z."/>
            <person name="Engels R."/>
            <person name="Freedman E."/>
            <person name="Gellesch M."/>
            <person name="Goldberg J."/>
            <person name="Griggs A."/>
            <person name="Gujja S."/>
            <person name="Heilman E."/>
            <person name="Heiman D."/>
            <person name="Hepburn T."/>
            <person name="Howarth C."/>
            <person name="Jen D."/>
            <person name="Larson L."/>
            <person name="Lewis B."/>
            <person name="Mehta T."/>
            <person name="Park D."/>
            <person name="Pearson M."/>
            <person name="Roberts A."/>
            <person name="Saif S."/>
            <person name="Shea T."/>
            <person name="Shenoy N."/>
            <person name="Sisk P."/>
            <person name="Stolte C."/>
            <person name="Sykes S."/>
            <person name="Thomson T."/>
            <person name="Walk T."/>
            <person name="White J."/>
            <person name="Yandava C."/>
            <person name="Izard J."/>
            <person name="Baranova O.V."/>
            <person name="Blanton J.M."/>
            <person name="Tanner A.C."/>
            <person name="Dewhirst F.E."/>
            <person name="Haas B."/>
            <person name="Nusbaum C."/>
            <person name="Birren B."/>
        </authorList>
    </citation>
    <scope>NUCLEOTIDE SEQUENCE [LARGE SCALE GENOMIC DNA]</scope>
    <source>
        <strain evidence="2">1-1 BBBD Race 1</strain>
    </source>
</reference>
<dbReference type="EMBL" id="ADAS02000016">
    <property type="protein sequence ID" value="OAV96879.1"/>
    <property type="molecule type" value="Genomic_DNA"/>
</dbReference>
<evidence type="ECO:0000313" key="2">
    <source>
        <dbReference type="EMBL" id="OAV96879.1"/>
    </source>
</evidence>
<reference evidence="3" key="4">
    <citation type="submission" date="2025-05" db="UniProtKB">
        <authorList>
            <consortium name="EnsemblFungi"/>
        </authorList>
    </citation>
    <scope>IDENTIFICATION</scope>
    <source>
        <strain evidence="3">isolate 1-1 / race 1 (BBBD)</strain>
    </source>
</reference>
<accession>A0A180GWY1</accession>
<proteinExistence type="predicted"/>
<feature type="compositionally biased region" description="Polar residues" evidence="1">
    <location>
        <begin position="1"/>
        <end position="25"/>
    </location>
</feature>
<dbReference type="AlphaFoldDB" id="A0A180GWY1"/>